<dbReference type="PANTHER" id="PTHR14463">
    <property type="entry name" value="LIPASE MATURATION FACTOR"/>
    <property type="match status" value="1"/>
</dbReference>
<dbReference type="GO" id="GO:0051604">
    <property type="term" value="P:protein maturation"/>
    <property type="evidence" value="ECO:0007669"/>
    <property type="project" value="InterPro"/>
</dbReference>
<dbReference type="EMBL" id="GEZM01098804">
    <property type="protein sequence ID" value="JAV53752.1"/>
    <property type="molecule type" value="Transcribed_RNA"/>
</dbReference>
<feature type="transmembrane region" description="Helical" evidence="8">
    <location>
        <begin position="133"/>
        <end position="150"/>
    </location>
</feature>
<feature type="transmembrane region" description="Helical" evidence="8">
    <location>
        <begin position="343"/>
        <end position="361"/>
    </location>
</feature>
<feature type="transmembrane region" description="Helical" evidence="8">
    <location>
        <begin position="102"/>
        <end position="121"/>
    </location>
</feature>
<keyword evidence="6 8" id="KW-0472">Membrane</keyword>
<evidence type="ECO:0000259" key="10">
    <source>
        <dbReference type="Pfam" id="PF25179"/>
    </source>
</evidence>
<evidence type="ECO:0000256" key="7">
    <source>
        <dbReference type="ARBA" id="ARBA00023180"/>
    </source>
</evidence>
<keyword evidence="5 8" id="KW-1133">Transmembrane helix</keyword>
<comment type="subcellular location">
    <subcellularLocation>
        <location evidence="1 8">Endoplasmic reticulum membrane</location>
        <topology evidence="1 8">Multi-pass membrane protein</topology>
    </subcellularLocation>
</comment>
<dbReference type="RefSeq" id="XP_031356149.1">
    <property type="nucleotide sequence ID" value="XM_031500289.1"/>
</dbReference>
<dbReference type="AlphaFoldDB" id="A0A1Y1JWR7"/>
<organism evidence="11">
    <name type="scientific">Photinus pyralis</name>
    <name type="common">Common eastern firefly</name>
    <name type="synonym">Lampyris pyralis</name>
    <dbReference type="NCBI Taxonomy" id="7054"/>
    <lineage>
        <taxon>Eukaryota</taxon>
        <taxon>Metazoa</taxon>
        <taxon>Ecdysozoa</taxon>
        <taxon>Arthropoda</taxon>
        <taxon>Hexapoda</taxon>
        <taxon>Insecta</taxon>
        <taxon>Pterygota</taxon>
        <taxon>Neoptera</taxon>
        <taxon>Endopterygota</taxon>
        <taxon>Coleoptera</taxon>
        <taxon>Polyphaga</taxon>
        <taxon>Elateriformia</taxon>
        <taxon>Elateroidea</taxon>
        <taxon>Lampyridae</taxon>
        <taxon>Lampyrinae</taxon>
        <taxon>Photinus</taxon>
    </lineage>
</organism>
<evidence type="ECO:0000256" key="3">
    <source>
        <dbReference type="ARBA" id="ARBA00022692"/>
    </source>
</evidence>
<feature type="transmembrane region" description="Helical" evidence="8">
    <location>
        <begin position="381"/>
        <end position="399"/>
    </location>
</feature>
<feature type="transmembrane region" description="Helical" evidence="8">
    <location>
        <begin position="299"/>
        <end position="322"/>
    </location>
</feature>
<comment type="similarity">
    <text evidence="2 8">Belongs to the lipase maturation factor family.</text>
</comment>
<feature type="domain" description="Lipase maturation factor 1/2 N-terminal" evidence="9">
    <location>
        <begin position="128"/>
        <end position="284"/>
    </location>
</feature>
<dbReference type="GeneID" id="116180347"/>
<evidence type="ECO:0000313" key="11">
    <source>
        <dbReference type="EMBL" id="JAV53752.1"/>
    </source>
</evidence>
<evidence type="ECO:0000256" key="8">
    <source>
        <dbReference type="RuleBase" id="RU361229"/>
    </source>
</evidence>
<dbReference type="InterPro" id="IPR057433">
    <property type="entry name" value="LMF1/2_C"/>
</dbReference>
<keyword evidence="4 8" id="KW-0256">Endoplasmic reticulum</keyword>
<proteinExistence type="inferred from homology"/>
<sequence>MIPIRYTRNLFLRGMCVVYLFSFLSFYIQIPGLYGDNGILPARSLLENNKYKSWSAKVHYQPTLLWLAPYLGLDTQYALDVLALLGSFLAFSGFVSQKFCTLPLFAGLWSLYFSLYQVGQVFVAAESFFRDNLLLEAGFLCLLIAPLLPGRRNNTPAYVNHVSFWLVRWLLFRFLFTTGVAKVYNGNWWDLNAFAYHFESMELPSPLSWYAHHLPIWVLRMITIWHIVTLTVLPFLFFVPIRSVRISSYSVQLLLQIFTVLTGNYNFLNLLIVTLLLSLLDDKLFFGKSQFNTGKWTAIFGQIVNLLVHAALIYAVVVVFNLRFSGSQVDAKIDISKDQLSQVVKQSLFVAAYVGLASLTLKIARSVSYAVMDTPGVFSKFIALIRTIFYAALAMLIFISSSVPLSSLHTATNSTISPALRTVHNRLGKLQIVNNYVAPTASSTKGGRLEIILEGADNIDGPWLEYYFLYKPGNVNHSLPFAGPYSPRLDWQMHWAAQSNYKDQPWLLSLVHRMLQGRPEVRSLLDRAHSPFQGKPPKYIRGNLYNYKYTPWSESRRWQSAWWKREKVGEYFPAFSKDSAALVDYLKARNLLPTPAKDAVNPIWKQVLDSVRYVTSHLEATLLLWSVFTASCAIITTTAKSR</sequence>
<evidence type="ECO:0000256" key="1">
    <source>
        <dbReference type="ARBA" id="ARBA00004477"/>
    </source>
</evidence>
<evidence type="ECO:0000259" key="9">
    <source>
        <dbReference type="Pfam" id="PF06762"/>
    </source>
</evidence>
<dbReference type="PANTHER" id="PTHR14463:SF5">
    <property type="entry name" value="LIPASE MATURATION FACTOR 2"/>
    <property type="match status" value="1"/>
</dbReference>
<protein>
    <recommendedName>
        <fullName evidence="8">Lipase maturation factor</fullName>
    </recommendedName>
</protein>
<evidence type="ECO:0000256" key="4">
    <source>
        <dbReference type="ARBA" id="ARBA00022824"/>
    </source>
</evidence>
<dbReference type="KEGG" id="ppyr:116180347"/>
<feature type="transmembrane region" description="Helical" evidence="8">
    <location>
        <begin position="77"/>
        <end position="95"/>
    </location>
</feature>
<feature type="transmembrane region" description="Helical" evidence="8">
    <location>
        <begin position="12"/>
        <end position="30"/>
    </location>
</feature>
<dbReference type="InterPro" id="IPR057434">
    <property type="entry name" value="LMF1/2_N"/>
</dbReference>
<accession>A0A1Y1JWR7</accession>
<evidence type="ECO:0000256" key="6">
    <source>
        <dbReference type="ARBA" id="ARBA00023136"/>
    </source>
</evidence>
<dbReference type="Pfam" id="PF06762">
    <property type="entry name" value="LMF1"/>
    <property type="match status" value="1"/>
</dbReference>
<keyword evidence="7" id="KW-0325">Glycoprotein</keyword>
<feature type="transmembrane region" description="Helical" evidence="8">
    <location>
        <begin position="162"/>
        <end position="184"/>
    </location>
</feature>
<name>A0A1Y1JWR7_PHOPY</name>
<comment type="function">
    <text evidence="8">Involved in the maturation of specific proteins in the endoplasmic reticulum.</text>
</comment>
<feature type="transmembrane region" description="Helical" evidence="8">
    <location>
        <begin position="253"/>
        <end position="279"/>
    </location>
</feature>
<dbReference type="Pfam" id="PF25179">
    <property type="entry name" value="LMF1_C"/>
    <property type="match status" value="1"/>
</dbReference>
<evidence type="ECO:0000256" key="2">
    <source>
        <dbReference type="ARBA" id="ARBA00005512"/>
    </source>
</evidence>
<dbReference type="InterPro" id="IPR009613">
    <property type="entry name" value="LMF"/>
</dbReference>
<feature type="transmembrane region" description="Helical" evidence="8">
    <location>
        <begin position="217"/>
        <end position="241"/>
    </location>
</feature>
<reference evidence="11" key="1">
    <citation type="journal article" date="2016" name="Sci. Rep.">
        <title>Molecular characterization of firefly nuptial gifts: a multi-omics approach sheds light on postcopulatory sexual selection.</title>
        <authorList>
            <person name="Al-Wathiqui N."/>
            <person name="Fallon T.R."/>
            <person name="South A."/>
            <person name="Weng J.K."/>
            <person name="Lewis S.M."/>
        </authorList>
    </citation>
    <scope>NUCLEOTIDE SEQUENCE</scope>
</reference>
<keyword evidence="3 8" id="KW-0812">Transmembrane</keyword>
<dbReference type="OrthoDB" id="434126at2759"/>
<dbReference type="GO" id="GO:0005789">
    <property type="term" value="C:endoplasmic reticulum membrane"/>
    <property type="evidence" value="ECO:0007669"/>
    <property type="project" value="UniProtKB-SubCell"/>
</dbReference>
<feature type="domain" description="Lipase maturation factor 1/2 C-terminal" evidence="10">
    <location>
        <begin position="432"/>
        <end position="573"/>
    </location>
</feature>
<evidence type="ECO:0000256" key="5">
    <source>
        <dbReference type="ARBA" id="ARBA00022989"/>
    </source>
</evidence>